<reference evidence="4 5" key="1">
    <citation type="journal article" date="2024" name="BMC Genomics">
        <title>De novo assembly and annotation of Popillia japonica's genome with initial clues to its potential as an invasive pest.</title>
        <authorList>
            <person name="Cucini C."/>
            <person name="Boschi S."/>
            <person name="Funari R."/>
            <person name="Cardaioli E."/>
            <person name="Iannotti N."/>
            <person name="Marturano G."/>
            <person name="Paoli F."/>
            <person name="Bruttini M."/>
            <person name="Carapelli A."/>
            <person name="Frati F."/>
            <person name="Nardi F."/>
        </authorList>
    </citation>
    <scope>NUCLEOTIDE SEQUENCE [LARGE SCALE GENOMIC DNA]</scope>
    <source>
        <strain evidence="4">DMR45628</strain>
    </source>
</reference>
<feature type="region of interest" description="Disordered" evidence="2">
    <location>
        <begin position="932"/>
        <end position="997"/>
    </location>
</feature>
<feature type="region of interest" description="Disordered" evidence="2">
    <location>
        <begin position="839"/>
        <end position="865"/>
    </location>
</feature>
<feature type="compositionally biased region" description="Low complexity" evidence="2">
    <location>
        <begin position="1734"/>
        <end position="1750"/>
    </location>
</feature>
<feature type="compositionally biased region" description="Basic and acidic residues" evidence="2">
    <location>
        <begin position="1183"/>
        <end position="1192"/>
    </location>
</feature>
<evidence type="ECO:0000256" key="2">
    <source>
        <dbReference type="SAM" id="MobiDB-lite"/>
    </source>
</evidence>
<proteinExistence type="predicted"/>
<evidence type="ECO:0000313" key="4">
    <source>
        <dbReference type="EMBL" id="KAK9758471.1"/>
    </source>
</evidence>
<feature type="region of interest" description="Disordered" evidence="2">
    <location>
        <begin position="1074"/>
        <end position="1103"/>
    </location>
</feature>
<keyword evidence="5" id="KW-1185">Reference proteome</keyword>
<dbReference type="Pfam" id="PF25580">
    <property type="entry name" value="TPR_Rlf"/>
    <property type="match status" value="1"/>
</dbReference>
<feature type="region of interest" description="Disordered" evidence="2">
    <location>
        <begin position="1182"/>
        <end position="1207"/>
    </location>
</feature>
<organism evidence="4 5">
    <name type="scientific">Popillia japonica</name>
    <name type="common">Japanese beetle</name>
    <dbReference type="NCBI Taxonomy" id="7064"/>
    <lineage>
        <taxon>Eukaryota</taxon>
        <taxon>Metazoa</taxon>
        <taxon>Ecdysozoa</taxon>
        <taxon>Arthropoda</taxon>
        <taxon>Hexapoda</taxon>
        <taxon>Insecta</taxon>
        <taxon>Pterygota</taxon>
        <taxon>Neoptera</taxon>
        <taxon>Endopterygota</taxon>
        <taxon>Coleoptera</taxon>
        <taxon>Polyphaga</taxon>
        <taxon>Scarabaeiformia</taxon>
        <taxon>Scarabaeidae</taxon>
        <taxon>Rutelinae</taxon>
        <taxon>Popillia</taxon>
    </lineage>
</organism>
<evidence type="ECO:0000259" key="3">
    <source>
        <dbReference type="Pfam" id="PF25580"/>
    </source>
</evidence>
<feature type="compositionally biased region" description="Basic and acidic residues" evidence="2">
    <location>
        <begin position="1089"/>
        <end position="1103"/>
    </location>
</feature>
<feature type="compositionally biased region" description="Low complexity" evidence="2">
    <location>
        <begin position="1276"/>
        <end position="1292"/>
    </location>
</feature>
<accession>A0AAW1NHT9</accession>
<keyword evidence="1" id="KW-0175">Coiled coil</keyword>
<feature type="region of interest" description="Disordered" evidence="2">
    <location>
        <begin position="880"/>
        <end position="910"/>
    </location>
</feature>
<feature type="compositionally biased region" description="Polar residues" evidence="2">
    <location>
        <begin position="2174"/>
        <end position="2195"/>
    </location>
</feature>
<comment type="caution">
    <text evidence="4">The sequence shown here is derived from an EMBL/GenBank/DDBJ whole genome shotgun (WGS) entry which is preliminary data.</text>
</comment>
<feature type="compositionally biased region" description="Pro residues" evidence="2">
    <location>
        <begin position="1687"/>
        <end position="1698"/>
    </location>
</feature>
<gene>
    <name evidence="4" type="ORF">QE152_g475</name>
</gene>
<protein>
    <recommendedName>
        <fullName evidence="3">Zinc finger protein Rlf/292/654 TPR repeats domain-containing protein</fullName>
    </recommendedName>
</protein>
<feature type="region of interest" description="Disordered" evidence="2">
    <location>
        <begin position="1666"/>
        <end position="1704"/>
    </location>
</feature>
<feature type="region of interest" description="Disordered" evidence="2">
    <location>
        <begin position="1339"/>
        <end position="1365"/>
    </location>
</feature>
<dbReference type="Proteomes" id="UP001458880">
    <property type="component" value="Unassembled WGS sequence"/>
</dbReference>
<feature type="region of interest" description="Disordered" evidence="2">
    <location>
        <begin position="1815"/>
        <end position="1905"/>
    </location>
</feature>
<feature type="compositionally biased region" description="Polar residues" evidence="2">
    <location>
        <begin position="839"/>
        <end position="852"/>
    </location>
</feature>
<feature type="region of interest" description="Disordered" evidence="2">
    <location>
        <begin position="1593"/>
        <end position="1613"/>
    </location>
</feature>
<feature type="compositionally biased region" description="Low complexity" evidence="2">
    <location>
        <begin position="1341"/>
        <end position="1355"/>
    </location>
</feature>
<feature type="coiled-coil region" evidence="1">
    <location>
        <begin position="2235"/>
        <end position="2267"/>
    </location>
</feature>
<dbReference type="InterPro" id="IPR057986">
    <property type="entry name" value="TPR_Rlf/292/654"/>
</dbReference>
<feature type="region of interest" description="Disordered" evidence="2">
    <location>
        <begin position="2174"/>
        <end position="2198"/>
    </location>
</feature>
<evidence type="ECO:0000256" key="1">
    <source>
        <dbReference type="SAM" id="Coils"/>
    </source>
</evidence>
<evidence type="ECO:0000313" key="5">
    <source>
        <dbReference type="Proteomes" id="UP001458880"/>
    </source>
</evidence>
<feature type="domain" description="Zinc finger protein Rlf/292/654 TPR repeats" evidence="3">
    <location>
        <begin position="290"/>
        <end position="441"/>
    </location>
</feature>
<name>A0AAW1NHT9_POPJA</name>
<sequence>MREDIHGVFPVVNCVTGVNMESQVGVKKRKRVITDKVEQERIIREIYEKSESVLSNDSETFQAKIESLIDLWIQLGQCGISPKIQYVINLMDWAKLHTLNIVLSGEWKKHKESYGNKLFYEVANCEKELYKLNNTFSLHCQKLLKVIQDPWGNSTLNRLLNTPDAVIDREEFEFFLGESGYLISMRLKKLCESHCEDLALNLVTAYMRCCKYAETQKVSMNLTDDQKRFMLDVYIALLFKYKKTSVILSILKALSLKDGLELVKRFAKKRVTISKIWRYANRITQLASVLFCSTAVIQPIEESSEVLTDIVDVWLTLCEKDDNLEPLIGSVRKVIQVTVSAPHMYIFCEALNRKFGPRTKMFNIELYVQALNTDLNLLERQKNENDKEKVQETSSRLANGLLQLSEVLHDHINVCRECVLTSFSLQPTRDCLRKIEELARKCGHEVLDTGQWKCKLHPPISDDDEIGLQCVDCGDFMAQLQLRQALNTNTAFSEALTADRLGLSPELCDDLVVVVCSPRYQLLSWLQRWEDLHRLCIMYLEDPERTKNVVTELKFLDIDYSMFMNIKREPESEEDPYENVIEPDYNPEFDEPPKPKKKRGRKKKIKEVLDDENFLPYVAPKSDPQVLKSLRSFRRTFKRKIDSDTGVTSNSELSSNANNLAQMKCAKYGDFMSSNANNNNNSSAYAECLGNVAHRTFSEVAFRAHEEMLMKQGLYPQDMYYDKKQDQYNKYNSQMPCTSKEHGFNYYDNQSWCNNNKTTKHTVPERRENEGSLNEEQRIDEQNFILNEYTNEITISSESQTDEAKQNQTDSILKNLILAASNNNGNKCDDYKLYNTPSNYRHPTQYNTNNPPKISKSPADNDNGIARDYSMKTLNSSRERGNILAEENPQIRISHSPKESPPKENPEKNLFREKLIETVFAEENGKTMKKLHKEKKSESICNKENSDRIITKKKNSKNLEQKNPEKKKSEIITDILDPPSKKSLNFPDMFQDGEKSKENKIKIRVKEIAKTIKDHNFQSNVSSISDDIYNNKISSQGQNNNANVDNTTKIKLKELRVILHRINLKFPVKKSDMYSNDVKKSPKKVQSSGRDKFKSPKKDDKKLYNTYNNNNHLNHVQSHHTPTDILKPLQDKNLKVVINDHDIIKPNLVADYLKYETEKMKRSKLVPRVVLNRLEIDIPDYLTKPDKSMTDDEKTDDDPDENLKSKERINSVLANVPGLNDTELIQPAPVDSIVQVVQIAGGRQSSAVNSTNTQTSTQVSPHIQRIGQPRDKPETTTENTNTVTTIKTSTTNSKPVSTQSPTLINILSQQIIRPGQSNTSRQIPGPLINILSQQVIRPANTTTSSTKTTTSVSSTEEQSNNNPRIVPGEQQIINQIVSPVRSSGPPIKLGTTSEPSSRIVQFICQSSDVKLIPMTSFAPNRVVKVATTQTITSLSPSSSPNYDENFTKLIQTAPKSSKAEQGAENSETLPKFQQAFGKSVYQNNVDNANAAGNVSNNVVSNNIEVDKPKLVQQQQQQQQKNINTTSVSVKPIQGGVIYTRQMPSGQTINLIPQTRGQVFRIATSNSEQISLVKDTVIHNKMSALLAAALQGRKTNEEVETSSDNNTTTQTTATRVAIARPTLVQNARIVKPVLQIPSNVIRNTPQTNLSSTTLEQLREFDMVYKQVKERSSTNPSSETTSSETSEPSPQPQQQPPTQPQPQQQRISVTYVNQGQKINCAPVVVVSTYNSIPPAASPALSVASQGSSSPCVTPAPTPTPVLPKVTPKSSKGKSVKNTAMHTSKSSPIPKPQQKPQEDEHTTQRIFDILAEYAEQLRNSPDLNNKPAPRRRSNPPTNPSQNSKRKKSSSSKKSGQCSSSMSTDVDVEDPRTLGSEDSSCGVMQLSVPDEDQPASTASTSESNDSTAPRQQLILTDSSHNQTRNLIIADSVGEALKMPNTAVLVPGNYIMPVSMVKGGQQIAVVSGGSKILATVPARSGPNMLLFQSFLNQNRKSSVPTVKYSTLQPIAGISSQSLAGVSAQPPVILPPPSHGISTVTLGQPITVKKMDDTDRVNTELLLTISQSRENDSTSDGAAQPDSSTNVISTKIETVEIEETATLSDNSSDKGFAYQKQPLIAAPIATPVIAQTCPKEEMEDEQNQGSQTIMTLSLNAIDRKGDTGKVEEQRVQSVLVTAGSSNGPMLSHSPPQSHCSASATEQNKDDFLRNTEKKNNESKTYQTPSVYSMQGKVKKVQAAGAQRLDRELQQLCLQRKQAALERELRLQKSLSEECEDLGVDEPSTSDLFPEAELLFDANHSPSFDQTSQDLVKRPLHAPDSKDDAKLTLFGDDDFLFETGY</sequence>
<feature type="compositionally biased region" description="Low complexity" evidence="2">
    <location>
        <begin position="1781"/>
        <end position="1792"/>
    </location>
</feature>
<dbReference type="EMBL" id="JASPKY010000003">
    <property type="protein sequence ID" value="KAK9758471.1"/>
    <property type="molecule type" value="Genomic_DNA"/>
</dbReference>
<feature type="compositionally biased region" description="Basic and acidic residues" evidence="2">
    <location>
        <begin position="957"/>
        <end position="971"/>
    </location>
</feature>
<feature type="compositionally biased region" description="Polar residues" evidence="2">
    <location>
        <begin position="1890"/>
        <end position="1905"/>
    </location>
</feature>
<feature type="compositionally biased region" description="Low complexity" evidence="2">
    <location>
        <begin position="1601"/>
        <end position="1613"/>
    </location>
</feature>
<feature type="region of interest" description="Disordered" evidence="2">
    <location>
        <begin position="1734"/>
        <end position="1798"/>
    </location>
</feature>
<feature type="region of interest" description="Disordered" evidence="2">
    <location>
        <begin position="571"/>
        <end position="603"/>
    </location>
</feature>
<feature type="region of interest" description="Disordered" evidence="2">
    <location>
        <begin position="2060"/>
        <end position="2080"/>
    </location>
</feature>
<feature type="compositionally biased region" description="Low complexity" evidence="2">
    <location>
        <begin position="1671"/>
        <end position="1686"/>
    </location>
</feature>
<feature type="compositionally biased region" description="Low complexity" evidence="2">
    <location>
        <begin position="1247"/>
        <end position="1260"/>
    </location>
</feature>
<feature type="region of interest" description="Disordered" evidence="2">
    <location>
        <begin position="1247"/>
        <end position="1298"/>
    </location>
</feature>
<feature type="compositionally biased region" description="Basic and acidic residues" evidence="2">
    <location>
        <begin position="896"/>
        <end position="910"/>
    </location>
</feature>
<feature type="compositionally biased region" description="Low complexity" evidence="2">
    <location>
        <begin position="1848"/>
        <end position="1859"/>
    </location>
</feature>